<evidence type="ECO:0000256" key="1">
    <source>
        <dbReference type="ARBA" id="ARBA00023002"/>
    </source>
</evidence>
<evidence type="ECO:0000313" key="4">
    <source>
        <dbReference type="EMBL" id="QDV04680.1"/>
    </source>
</evidence>
<dbReference type="GO" id="GO:0010133">
    <property type="term" value="P:L-proline catabolic process to L-glutamate"/>
    <property type="evidence" value="ECO:0007669"/>
    <property type="project" value="TreeGrafter"/>
</dbReference>
<keyword evidence="5" id="KW-1185">Reference proteome</keyword>
<proteinExistence type="predicted"/>
<dbReference type="Pfam" id="PF01619">
    <property type="entry name" value="Pro_dh"/>
    <property type="match status" value="1"/>
</dbReference>
<reference evidence="4 5" key="1">
    <citation type="submission" date="2019-02" db="EMBL/GenBank/DDBJ databases">
        <title>Deep-cultivation of Planctomycetes and their phenomic and genomic characterization uncovers novel biology.</title>
        <authorList>
            <person name="Wiegand S."/>
            <person name="Jogler M."/>
            <person name="Boedeker C."/>
            <person name="Pinto D."/>
            <person name="Vollmers J."/>
            <person name="Rivas-Marin E."/>
            <person name="Kohn T."/>
            <person name="Peeters S.H."/>
            <person name="Heuer A."/>
            <person name="Rast P."/>
            <person name="Oberbeckmann S."/>
            <person name="Bunk B."/>
            <person name="Jeske O."/>
            <person name="Meyerdierks A."/>
            <person name="Storesund J.E."/>
            <person name="Kallscheuer N."/>
            <person name="Luecker S."/>
            <person name="Lage O.M."/>
            <person name="Pohl T."/>
            <person name="Merkel B.J."/>
            <person name="Hornburger P."/>
            <person name="Mueller R.-W."/>
            <person name="Bruemmer F."/>
            <person name="Labrenz M."/>
            <person name="Spormann A.M."/>
            <person name="Op den Camp H."/>
            <person name="Overmann J."/>
            <person name="Amann R."/>
            <person name="Jetten M.S.M."/>
            <person name="Mascher T."/>
            <person name="Medema M.H."/>
            <person name="Devos D.P."/>
            <person name="Kaster A.-K."/>
            <person name="Ovreas L."/>
            <person name="Rohde M."/>
            <person name="Galperin M.Y."/>
            <person name="Jogler C."/>
        </authorList>
    </citation>
    <scope>NUCLEOTIDE SEQUENCE [LARGE SCALE GENOMIC DNA]</scope>
    <source>
        <strain evidence="4 5">Poly30</strain>
    </source>
</reference>
<dbReference type="PANTHER" id="PTHR13914:SF0">
    <property type="entry name" value="PROLINE DEHYDROGENASE 1, MITOCHONDRIAL"/>
    <property type="match status" value="1"/>
</dbReference>
<name>A0A518EKR9_9BACT</name>
<dbReference type="Gene3D" id="3.20.20.220">
    <property type="match status" value="1"/>
</dbReference>
<evidence type="ECO:0000256" key="2">
    <source>
        <dbReference type="SAM" id="MobiDB-lite"/>
    </source>
</evidence>
<protein>
    <submittedName>
        <fullName evidence="4">Bifunctional proline dehydrogenase/pyrroline-5-carboxylate dehydrogenase</fullName>
    </submittedName>
</protein>
<dbReference type="AlphaFoldDB" id="A0A518EKR9"/>
<dbReference type="InterPro" id="IPR029041">
    <property type="entry name" value="FAD-linked_oxidoreductase-like"/>
</dbReference>
<evidence type="ECO:0000259" key="3">
    <source>
        <dbReference type="Pfam" id="PF01619"/>
    </source>
</evidence>
<dbReference type="GO" id="GO:0004657">
    <property type="term" value="F:proline dehydrogenase activity"/>
    <property type="evidence" value="ECO:0007669"/>
    <property type="project" value="InterPro"/>
</dbReference>
<accession>A0A518EKR9</accession>
<dbReference type="EMBL" id="CP036434">
    <property type="protein sequence ID" value="QDV04680.1"/>
    <property type="molecule type" value="Genomic_DNA"/>
</dbReference>
<feature type="region of interest" description="Disordered" evidence="2">
    <location>
        <begin position="1"/>
        <end position="28"/>
    </location>
</feature>
<feature type="domain" description="Proline dehydrogenase" evidence="3">
    <location>
        <begin position="98"/>
        <end position="396"/>
    </location>
</feature>
<gene>
    <name evidence="4" type="ORF">Poly30_01730</name>
</gene>
<dbReference type="GO" id="GO:0071949">
    <property type="term" value="F:FAD binding"/>
    <property type="evidence" value="ECO:0007669"/>
    <property type="project" value="TreeGrafter"/>
</dbReference>
<organism evidence="4 5">
    <name type="scientific">Saltatorellus ferox</name>
    <dbReference type="NCBI Taxonomy" id="2528018"/>
    <lineage>
        <taxon>Bacteria</taxon>
        <taxon>Pseudomonadati</taxon>
        <taxon>Planctomycetota</taxon>
        <taxon>Planctomycetia</taxon>
        <taxon>Planctomycetia incertae sedis</taxon>
        <taxon>Saltatorellus</taxon>
    </lineage>
</organism>
<dbReference type="RefSeq" id="WP_419190795.1">
    <property type="nucleotide sequence ID" value="NZ_CP036434.1"/>
</dbReference>
<dbReference type="SUPFAM" id="SSF51730">
    <property type="entry name" value="FAD-linked oxidoreductase"/>
    <property type="match status" value="1"/>
</dbReference>
<sequence length="413" mass="46703">MNQATPVEGPSPSPVLGPTPAVPLPDFGDTEKTFSHLSDGELKFAGRLFGLMGRSWLSDNLSRLGTWAVRWRLPLAEWGVRNTIYRQFVGGTSLQNALPTIERLFERGVTSIMDYGAEAKSSEADFDRFRDEILKAAKLSGSTEAVDSVVVKVTGLAPNELLERSNERTIDFTADQDPEFQRVIERLDQVCRAASDSGIEIYIDAEETWFQGTIDQLADEMMRRYNRERVVVLNTFQLYRHDRLAFLKSSHERAREHGYRLGCKLVRGAYMEKEAARAKERGYPTPIQPSLQATHDDYNAAVEYCVDHIEEICSLAGTHNEESVRRLTVLLDERGIPRNHPHARCAQLLGMSDNLTFNLAAAGYNASKYMVYGPVSEVLPYLVRRAQENTSVTGEMGRELKLIKDELRRRRRS</sequence>
<dbReference type="PANTHER" id="PTHR13914">
    <property type="entry name" value="PROLINE OXIDASE"/>
    <property type="match status" value="1"/>
</dbReference>
<dbReference type="Proteomes" id="UP000320390">
    <property type="component" value="Chromosome"/>
</dbReference>
<dbReference type="InterPro" id="IPR015659">
    <property type="entry name" value="Proline_oxidase"/>
</dbReference>
<dbReference type="InterPro" id="IPR002872">
    <property type="entry name" value="Proline_DH_dom"/>
</dbReference>
<feature type="compositionally biased region" description="Pro residues" evidence="2">
    <location>
        <begin position="9"/>
        <end position="23"/>
    </location>
</feature>
<evidence type="ECO:0000313" key="5">
    <source>
        <dbReference type="Proteomes" id="UP000320390"/>
    </source>
</evidence>
<keyword evidence="1" id="KW-0560">Oxidoreductase</keyword>